<sequence>MKSNPTQAKARAGGRMVASQKVVFELKHRVVLSLNKLADRDTYQIAVDELEKIAESLTPDMIGPFLSCITDTDSGQKSAVRKECVRVMGILARARGSLLVPHLPRMVASIVKRLKDSDSVVRDACVETCGVLATSIRSSGGGGGECRGSAFVALVGPLFEALGEQNRNLQAGSALCLARVIDEASDPPMSILPQMLARAINLLKNPHFMAKPAIIELIRSIVQAGGASTEHALSVALTSILDALKSSDWGTRKAASVALAGIAVGAGALLGTFKSSCMRSLEGCRFDKVKPVRDAILHAMQCWKTLPETGSPKPSEAGSSTKENFVRDHDDVTSASDHEWRDTSFRKVDPVSALSGKSTSSTKKMVPLSVRKACTNFMQSHQHIESNDWHIEISLPKSHAMPLHGAEQKESEGHCIAKAHDSITGADATGGQDIECDYDPMDGKPEWRFKKSDLVSCTYETAHVTVAYQCLEDGDSANLIRANHKHVTQEIEPELLRILESMSLDSTVTDFCSHGWCLQAANELAFIRMQLLEIETKQSNLLDLLQVFMGNVIDDLSTLKFRVHNLEHAVHKISQGITQNESYSNFTSSRLLKKIQSASSAPQPSTCTPRPSMDSNYKQPALLSMKNKELWGENASLKSRSSTSVKDGVELWRDPTLNIIRNPVAKGSNVSFGQSNLEDVTGFWQRVEEFISVGHVESAYVEALYSGDDLSN</sequence>
<dbReference type="Proteomes" id="UP000797356">
    <property type="component" value="Chromosome 1"/>
</dbReference>
<dbReference type="PANTHER" id="PTHR31355:SF22">
    <property type="entry name" value="TORTIFOLIA1-LIKE PROTEIN 2"/>
    <property type="match status" value="1"/>
</dbReference>
<gene>
    <name evidence="2" type="ORF">COCNU_01G007710</name>
</gene>
<dbReference type="InterPro" id="IPR033337">
    <property type="entry name" value="TORTIFOLIA1/SINE1-2"/>
</dbReference>
<dbReference type="Gene3D" id="1.25.10.10">
    <property type="entry name" value="Leucine-rich Repeat Variant"/>
    <property type="match status" value="1"/>
</dbReference>
<dbReference type="InterPro" id="IPR011989">
    <property type="entry name" value="ARM-like"/>
</dbReference>
<dbReference type="PANTHER" id="PTHR31355">
    <property type="entry name" value="MICROTUBULE-ASSOCIATED PROTEIN TORTIFOLIA1"/>
    <property type="match status" value="1"/>
</dbReference>
<name>A0A8K0HU99_COCNU</name>
<reference evidence="2" key="2">
    <citation type="submission" date="2019-07" db="EMBL/GenBank/DDBJ databases">
        <authorList>
            <person name="Yang Y."/>
            <person name="Bocs S."/>
            <person name="Baudouin L."/>
        </authorList>
    </citation>
    <scope>NUCLEOTIDE SEQUENCE</scope>
    <source>
        <tissue evidence="2">Spear leaf of Hainan Tall coconut</tissue>
    </source>
</reference>
<feature type="domain" description="TORTIFOLIA1/SINE1-2 N-terminal" evidence="1">
    <location>
        <begin position="24"/>
        <end position="304"/>
    </location>
</feature>
<dbReference type="SUPFAM" id="SSF48371">
    <property type="entry name" value="ARM repeat"/>
    <property type="match status" value="1"/>
</dbReference>
<comment type="caution">
    <text evidence="2">The sequence shown here is derived from an EMBL/GenBank/DDBJ whole genome shotgun (WGS) entry which is preliminary data.</text>
</comment>
<dbReference type="GO" id="GO:0005874">
    <property type="term" value="C:microtubule"/>
    <property type="evidence" value="ECO:0007669"/>
    <property type="project" value="InterPro"/>
</dbReference>
<keyword evidence="3" id="KW-1185">Reference proteome</keyword>
<accession>A0A8K0HU99</accession>
<organism evidence="2 3">
    <name type="scientific">Cocos nucifera</name>
    <name type="common">Coconut palm</name>
    <dbReference type="NCBI Taxonomy" id="13894"/>
    <lineage>
        <taxon>Eukaryota</taxon>
        <taxon>Viridiplantae</taxon>
        <taxon>Streptophyta</taxon>
        <taxon>Embryophyta</taxon>
        <taxon>Tracheophyta</taxon>
        <taxon>Spermatophyta</taxon>
        <taxon>Magnoliopsida</taxon>
        <taxon>Liliopsida</taxon>
        <taxon>Arecaceae</taxon>
        <taxon>Arecoideae</taxon>
        <taxon>Cocoseae</taxon>
        <taxon>Attaleinae</taxon>
        <taxon>Cocos</taxon>
    </lineage>
</organism>
<dbReference type="Pfam" id="PF24714">
    <property type="entry name" value="TOR1L1_N"/>
    <property type="match status" value="1"/>
</dbReference>
<dbReference type="InterPro" id="IPR057600">
    <property type="entry name" value="TORTIFOLIA1/SINE1-2_N"/>
</dbReference>
<dbReference type="InterPro" id="IPR016024">
    <property type="entry name" value="ARM-type_fold"/>
</dbReference>
<dbReference type="EMBL" id="CM017872">
    <property type="protein sequence ID" value="KAG1326837.1"/>
    <property type="molecule type" value="Genomic_DNA"/>
</dbReference>
<evidence type="ECO:0000313" key="3">
    <source>
        <dbReference type="Proteomes" id="UP000797356"/>
    </source>
</evidence>
<dbReference type="AlphaFoldDB" id="A0A8K0HU99"/>
<dbReference type="OrthoDB" id="298726at2759"/>
<reference evidence="2" key="1">
    <citation type="journal article" date="2017" name="Gigascience">
        <title>The genome draft of coconut (Cocos nucifera).</title>
        <authorList>
            <person name="Xiao Y."/>
            <person name="Xu P."/>
            <person name="Fan H."/>
            <person name="Baudouin L."/>
            <person name="Xia W."/>
            <person name="Bocs S."/>
            <person name="Xu J."/>
            <person name="Li Q."/>
            <person name="Guo A."/>
            <person name="Zhou L."/>
            <person name="Li J."/>
            <person name="Wu Y."/>
            <person name="Ma Z."/>
            <person name="Armero A."/>
            <person name="Issali A.E."/>
            <person name="Liu N."/>
            <person name="Peng M."/>
            <person name="Yang Y."/>
        </authorList>
    </citation>
    <scope>NUCLEOTIDE SEQUENCE</scope>
    <source>
        <tissue evidence="2">Spear leaf of Hainan Tall coconut</tissue>
    </source>
</reference>
<evidence type="ECO:0000313" key="2">
    <source>
        <dbReference type="EMBL" id="KAG1326837.1"/>
    </source>
</evidence>
<proteinExistence type="predicted"/>
<evidence type="ECO:0000259" key="1">
    <source>
        <dbReference type="Pfam" id="PF24714"/>
    </source>
</evidence>
<protein>
    <submittedName>
        <fullName evidence="2">TORTIFOLIA1-like protein 2</fullName>
    </submittedName>
</protein>
<dbReference type="GO" id="GO:0008017">
    <property type="term" value="F:microtubule binding"/>
    <property type="evidence" value="ECO:0007669"/>
    <property type="project" value="InterPro"/>
</dbReference>